<sequence>MPTGHESGHREGFTSVGEERYLDRGEFALFAKPKSEPRVQPAAPEIWGSPPNKKATVIRHLTTCTNLLCKACRPIFAQEFPSASASVRHSKPLRRNCAL</sequence>
<reference evidence="1 2" key="1">
    <citation type="submission" date="2017-04" db="EMBL/GenBank/DDBJ databases">
        <title>Draft genome sequence of Tuber borchii Vittad., a whitish edible truffle.</title>
        <authorList>
            <consortium name="DOE Joint Genome Institute"/>
            <person name="Murat C."/>
            <person name="Kuo A."/>
            <person name="Barry K.W."/>
            <person name="Clum A."/>
            <person name="Dockter R.B."/>
            <person name="Fauchery L."/>
            <person name="Iotti M."/>
            <person name="Kohler A."/>
            <person name="Labutti K."/>
            <person name="Lindquist E.A."/>
            <person name="Lipzen A."/>
            <person name="Ohm R.A."/>
            <person name="Wang M."/>
            <person name="Grigoriev I.V."/>
            <person name="Zambonelli A."/>
            <person name="Martin F.M."/>
        </authorList>
    </citation>
    <scope>NUCLEOTIDE SEQUENCE [LARGE SCALE GENOMIC DNA]</scope>
    <source>
        <strain evidence="1 2">Tbo3840</strain>
    </source>
</reference>
<evidence type="ECO:0000313" key="1">
    <source>
        <dbReference type="EMBL" id="PUU73865.1"/>
    </source>
</evidence>
<dbReference type="AlphaFoldDB" id="A0A2T6ZEE2"/>
<dbReference type="Proteomes" id="UP000244722">
    <property type="component" value="Unassembled WGS sequence"/>
</dbReference>
<accession>A0A2T6ZEE2</accession>
<proteinExistence type="predicted"/>
<gene>
    <name evidence="1" type="ORF">B9Z19DRAFT_1134258</name>
</gene>
<protein>
    <submittedName>
        <fullName evidence="1">Uncharacterized protein</fullName>
    </submittedName>
</protein>
<keyword evidence="2" id="KW-1185">Reference proteome</keyword>
<evidence type="ECO:0000313" key="2">
    <source>
        <dbReference type="Proteomes" id="UP000244722"/>
    </source>
</evidence>
<name>A0A2T6ZEE2_TUBBO</name>
<dbReference type="EMBL" id="NESQ01000337">
    <property type="protein sequence ID" value="PUU73865.1"/>
    <property type="molecule type" value="Genomic_DNA"/>
</dbReference>
<comment type="caution">
    <text evidence="1">The sequence shown here is derived from an EMBL/GenBank/DDBJ whole genome shotgun (WGS) entry which is preliminary data.</text>
</comment>
<organism evidence="1 2">
    <name type="scientific">Tuber borchii</name>
    <name type="common">White truffle</name>
    <dbReference type="NCBI Taxonomy" id="42251"/>
    <lineage>
        <taxon>Eukaryota</taxon>
        <taxon>Fungi</taxon>
        <taxon>Dikarya</taxon>
        <taxon>Ascomycota</taxon>
        <taxon>Pezizomycotina</taxon>
        <taxon>Pezizomycetes</taxon>
        <taxon>Pezizales</taxon>
        <taxon>Tuberaceae</taxon>
        <taxon>Tuber</taxon>
    </lineage>
</organism>